<sequence length="846" mass="98005">MFSEQDEKYLIRLLGRNDVILFLGAGFSLDSTNRLGENFPTGWELGEKLWSFLGFEQEYDGTSLSLMYQHFVDIGVKRSSKVDFLNNTLLSNEIPDYYNSVTIPYWHKIYSINIDDVIQKIFLRQNKKINEVIYPFDEFKERDQSLERTSVIHLHGKLPCNPEDVIFSAKQYAKAGLTNQPLYSQFVYDYATRPTIFIGTDLNEPIFERYIEARENKDGYGESRPKSFLITPKLSPVKAALLKNSYNVHHIEAKGEEFLNWLKSIQRELPTRQDILRTTFPSLLDITDFIDSSVSKKSIYQFSSSFKRVPTEYRPKRERSMYLQGSNPTWNDIHLNMDIPRTITTPIYSEVMDSLKNVEENSLQKIITLSGTAGSGKSTIIKRLGLNLSRNGVTVFISDSDIMPKSHQIFDVLDSIKEQVVLIFDNASLMLGYVNKLIPQFAQLEHPPILILSVRSNQINRINSIIDPNIINHTHFRVPNLDMAEIPLLIDKLDEFNLLSRLKGMSTTQRINEFKNKAKKQILVAMKEVTNGLPFDEIIKDEFNCIHSHEAKTLCVCVALNTELGFYNTKQDFVGFSSVSHNEALDYLNNTLEGTFSYLGEKRDKIMVRHRILADYIISHCASLMMLKDAYIRVLSVLAPELVNTSSYTRKFNLYKSLINHKKIFLRFKEDMESAREVYDSLKSYFEYEPHFWLQYASLEMEGHSGDLKLAENYIHQAESLSPNSDFIQNAKCNLFYKLSTSDIPYSYALEYKRTADELAEELISRIGDNEPYIYHIHCRGRYYFIQRWVTNYEEKKSQIKELRKDITNAGRKHPRDRKLEQASQAINRAYMIMGASGNIEQPDIL</sequence>
<dbReference type="RefSeq" id="WP_036580894.1">
    <property type="nucleotide sequence ID" value="NZ_JPJI01000026.1"/>
</dbReference>
<gene>
    <name evidence="3" type="ORF">IL45_04670</name>
</gene>
<dbReference type="GO" id="GO:0006396">
    <property type="term" value="P:RNA processing"/>
    <property type="evidence" value="ECO:0007669"/>
    <property type="project" value="InterPro"/>
</dbReference>
<keyword evidence="1" id="KW-0175">Coiled coil</keyword>
<evidence type="ECO:0000313" key="3">
    <source>
        <dbReference type="EMBL" id="KEZ93512.1"/>
    </source>
</evidence>
<feature type="coiled-coil region" evidence="1">
    <location>
        <begin position="786"/>
        <end position="813"/>
    </location>
</feature>
<accession>A0A084JX28</accession>
<feature type="domain" description="AAA+ ATPase" evidence="2">
    <location>
        <begin position="363"/>
        <end position="482"/>
    </location>
</feature>
<dbReference type="SUPFAM" id="SSF52540">
    <property type="entry name" value="P-loop containing nucleoside triphosphate hydrolases"/>
    <property type="match status" value="1"/>
</dbReference>
<proteinExistence type="predicted"/>
<name>A0A084JX28_NONUL</name>
<dbReference type="AlphaFoldDB" id="A0A084JX28"/>
<dbReference type="InterPro" id="IPR003593">
    <property type="entry name" value="AAA+_ATPase"/>
</dbReference>
<evidence type="ECO:0000259" key="2">
    <source>
        <dbReference type="SMART" id="SM00382"/>
    </source>
</evidence>
<reference evidence="3 4" key="1">
    <citation type="submission" date="2014-07" db="EMBL/GenBank/DDBJ databases">
        <title>Draft genome sequence of Nonlabens ulvanivorans, an ulvan degrading bacterium.</title>
        <authorList>
            <person name="Kopel M."/>
            <person name="Helbert W."/>
            <person name="Henrissat B."/>
            <person name="Doniger T."/>
            <person name="Banin E."/>
        </authorList>
    </citation>
    <scope>NUCLEOTIDE SEQUENCE [LARGE SCALE GENOMIC DNA]</scope>
    <source>
        <strain evidence="3 4">PLR</strain>
    </source>
</reference>
<dbReference type="OrthoDB" id="1688888at2"/>
<dbReference type="SMART" id="SM00382">
    <property type="entry name" value="AAA"/>
    <property type="match status" value="1"/>
</dbReference>
<comment type="caution">
    <text evidence="3">The sequence shown here is derived from an EMBL/GenBank/DDBJ whole genome shotgun (WGS) entry which is preliminary data.</text>
</comment>
<dbReference type="InterPro" id="IPR027417">
    <property type="entry name" value="P-loop_NTPase"/>
</dbReference>
<dbReference type="SMART" id="SM00386">
    <property type="entry name" value="HAT"/>
    <property type="match status" value="1"/>
</dbReference>
<evidence type="ECO:0000256" key="1">
    <source>
        <dbReference type="SAM" id="Coils"/>
    </source>
</evidence>
<dbReference type="InterPro" id="IPR003107">
    <property type="entry name" value="HAT"/>
</dbReference>
<dbReference type="EMBL" id="JPJI01000026">
    <property type="protein sequence ID" value="KEZ93512.1"/>
    <property type="molecule type" value="Genomic_DNA"/>
</dbReference>
<dbReference type="Proteomes" id="UP000028531">
    <property type="component" value="Unassembled WGS sequence"/>
</dbReference>
<protein>
    <recommendedName>
        <fullName evidence="2">AAA+ ATPase domain-containing protein</fullName>
    </recommendedName>
</protein>
<dbReference type="Pfam" id="PF25199">
    <property type="entry name" value="nSTAND_NTPase5"/>
    <property type="match status" value="1"/>
</dbReference>
<dbReference type="InterPro" id="IPR057574">
    <property type="entry name" value="nSTAND_NTPase5_dom"/>
</dbReference>
<organism evidence="3 4">
    <name type="scientific">Nonlabens ulvanivorans</name>
    <name type="common">Persicivirga ulvanivorans</name>
    <dbReference type="NCBI Taxonomy" id="906888"/>
    <lineage>
        <taxon>Bacteria</taxon>
        <taxon>Pseudomonadati</taxon>
        <taxon>Bacteroidota</taxon>
        <taxon>Flavobacteriia</taxon>
        <taxon>Flavobacteriales</taxon>
        <taxon>Flavobacteriaceae</taxon>
        <taxon>Nonlabens</taxon>
    </lineage>
</organism>
<evidence type="ECO:0000313" key="4">
    <source>
        <dbReference type="Proteomes" id="UP000028531"/>
    </source>
</evidence>
<dbReference type="Pfam" id="PF13289">
    <property type="entry name" value="SIR2_2"/>
    <property type="match status" value="1"/>
</dbReference>